<dbReference type="RefSeq" id="XP_065650301.1">
    <property type="nucleotide sequence ID" value="XM_065794229.1"/>
</dbReference>
<dbReference type="GeneID" id="136078458"/>
<dbReference type="InterPro" id="IPR036236">
    <property type="entry name" value="Znf_C2H2_sf"/>
</dbReference>
<protein>
    <submittedName>
        <fullName evidence="8">Uncharacterized protein LOC136078458</fullName>
    </submittedName>
</protein>
<keyword evidence="2 4" id="KW-0863">Zinc-finger</keyword>
<keyword evidence="3" id="KW-0862">Zinc</keyword>
<evidence type="ECO:0000256" key="5">
    <source>
        <dbReference type="SAM" id="MobiDB-lite"/>
    </source>
</evidence>
<name>A0ABM4BML4_HYDVU</name>
<organism evidence="7 8">
    <name type="scientific">Hydra vulgaris</name>
    <name type="common">Hydra</name>
    <name type="synonym">Hydra attenuata</name>
    <dbReference type="NCBI Taxonomy" id="6087"/>
    <lineage>
        <taxon>Eukaryota</taxon>
        <taxon>Metazoa</taxon>
        <taxon>Cnidaria</taxon>
        <taxon>Hydrozoa</taxon>
        <taxon>Hydroidolina</taxon>
        <taxon>Anthoathecata</taxon>
        <taxon>Aplanulata</taxon>
        <taxon>Hydridae</taxon>
        <taxon>Hydra</taxon>
    </lineage>
</organism>
<dbReference type="InterPro" id="IPR003656">
    <property type="entry name" value="Znf_BED"/>
</dbReference>
<proteinExistence type="predicted"/>
<feature type="compositionally biased region" description="Polar residues" evidence="5">
    <location>
        <begin position="110"/>
        <end position="121"/>
    </location>
</feature>
<dbReference type="Pfam" id="PF02892">
    <property type="entry name" value="zf-BED"/>
    <property type="match status" value="1"/>
</dbReference>
<dbReference type="SUPFAM" id="SSF57667">
    <property type="entry name" value="beta-beta-alpha zinc fingers"/>
    <property type="match status" value="1"/>
</dbReference>
<evidence type="ECO:0000313" key="8">
    <source>
        <dbReference type="RefSeq" id="XP_065650301.1"/>
    </source>
</evidence>
<evidence type="ECO:0000313" key="7">
    <source>
        <dbReference type="Proteomes" id="UP001652625"/>
    </source>
</evidence>
<dbReference type="PROSITE" id="PS50808">
    <property type="entry name" value="ZF_BED"/>
    <property type="match status" value="1"/>
</dbReference>
<accession>A0ABM4BML4</accession>
<evidence type="ECO:0000256" key="1">
    <source>
        <dbReference type="ARBA" id="ARBA00022723"/>
    </source>
</evidence>
<keyword evidence="7" id="KW-1185">Reference proteome</keyword>
<sequence length="217" mass="24578">MSQVNNAIWNYFTKLPEVTVNSVTKKKTYKSSCNQCQAVLTCCHGSTSGMSKHLGSQHPIQAKAYLKAKNDKVVQLAADREEVEKELDRSSSLRGFFPATTTSKKRVDNLSKTSPPSSQQGGHEKLQVTLDEYVKVRKILQFFSSLNNRFYNILPFLFVDIRIKIKPKLEEVPECESVAFTSDGWTAKNGDPFESLTLHYINSDFELKKYSLDCQAH</sequence>
<evidence type="ECO:0000259" key="6">
    <source>
        <dbReference type="PROSITE" id="PS50808"/>
    </source>
</evidence>
<feature type="domain" description="BED-type" evidence="6">
    <location>
        <begin position="3"/>
        <end position="65"/>
    </location>
</feature>
<reference evidence="8" key="1">
    <citation type="submission" date="2025-08" db="UniProtKB">
        <authorList>
            <consortium name="RefSeq"/>
        </authorList>
    </citation>
    <scope>IDENTIFICATION</scope>
</reference>
<feature type="region of interest" description="Disordered" evidence="5">
    <location>
        <begin position="104"/>
        <end position="124"/>
    </location>
</feature>
<evidence type="ECO:0000256" key="4">
    <source>
        <dbReference type="PROSITE-ProRule" id="PRU00027"/>
    </source>
</evidence>
<dbReference type="Proteomes" id="UP001652625">
    <property type="component" value="Chromosome 03"/>
</dbReference>
<keyword evidence="1" id="KW-0479">Metal-binding</keyword>
<evidence type="ECO:0000256" key="3">
    <source>
        <dbReference type="ARBA" id="ARBA00022833"/>
    </source>
</evidence>
<evidence type="ECO:0000256" key="2">
    <source>
        <dbReference type="ARBA" id="ARBA00022771"/>
    </source>
</evidence>
<gene>
    <name evidence="8" type="primary">LOC136078458</name>
</gene>